<proteinExistence type="predicted"/>
<protein>
    <submittedName>
        <fullName evidence="1">BTB domain containing protein</fullName>
    </submittedName>
</protein>
<gene>
    <name evidence="1" type="ORF">CTheo_6187</name>
</gene>
<dbReference type="SUPFAM" id="SSF54695">
    <property type="entry name" value="POZ domain"/>
    <property type="match status" value="1"/>
</dbReference>
<reference evidence="1 2" key="1">
    <citation type="journal article" date="2019" name="Fungal Biol. Biotechnol.">
        <title>Draft genome sequence of fastidious pathogen Ceratobasidium theobromae, which causes vascular-streak dieback in Theobroma cacao.</title>
        <authorList>
            <person name="Ali S.S."/>
            <person name="Asman A."/>
            <person name="Shao J."/>
            <person name="Firmansyah A.P."/>
            <person name="Susilo A.W."/>
            <person name="Rosmana A."/>
            <person name="McMahon P."/>
            <person name="Junaid M."/>
            <person name="Guest D."/>
            <person name="Kheng T.Y."/>
            <person name="Meinhardt L.W."/>
            <person name="Bailey B.A."/>
        </authorList>
    </citation>
    <scope>NUCLEOTIDE SEQUENCE [LARGE SCALE GENOMIC DNA]</scope>
    <source>
        <strain evidence="1 2">CT2</strain>
    </source>
</reference>
<dbReference type="InterPro" id="IPR011333">
    <property type="entry name" value="SKP1/BTB/POZ_sf"/>
</dbReference>
<comment type="caution">
    <text evidence="1">The sequence shown here is derived from an EMBL/GenBank/DDBJ whole genome shotgun (WGS) entry which is preliminary data.</text>
</comment>
<dbReference type="AlphaFoldDB" id="A0A5N5QG10"/>
<evidence type="ECO:0000313" key="1">
    <source>
        <dbReference type="EMBL" id="KAB5590386.1"/>
    </source>
</evidence>
<dbReference type="PANTHER" id="PTHR31758">
    <property type="entry name" value="BTB/POZ DOMAIN-CONTAINING PROTEIN YLR108C"/>
    <property type="match status" value="1"/>
</dbReference>
<dbReference type="OrthoDB" id="2370221at2759"/>
<keyword evidence="2" id="KW-1185">Reference proteome</keyword>
<evidence type="ECO:0000313" key="2">
    <source>
        <dbReference type="Proteomes" id="UP000383932"/>
    </source>
</evidence>
<name>A0A5N5QG10_9AGAM</name>
<dbReference type="Gene3D" id="3.30.710.10">
    <property type="entry name" value="Potassium Channel Kv1.1, Chain A"/>
    <property type="match status" value="1"/>
</dbReference>
<organism evidence="1 2">
    <name type="scientific">Ceratobasidium theobromae</name>
    <dbReference type="NCBI Taxonomy" id="1582974"/>
    <lineage>
        <taxon>Eukaryota</taxon>
        <taxon>Fungi</taxon>
        <taxon>Dikarya</taxon>
        <taxon>Basidiomycota</taxon>
        <taxon>Agaricomycotina</taxon>
        <taxon>Agaricomycetes</taxon>
        <taxon>Cantharellales</taxon>
        <taxon>Ceratobasidiaceae</taxon>
        <taxon>Ceratobasidium</taxon>
    </lineage>
</organism>
<dbReference type="Proteomes" id="UP000383932">
    <property type="component" value="Unassembled WGS sequence"/>
</dbReference>
<dbReference type="EMBL" id="SSOP01000174">
    <property type="protein sequence ID" value="KAB5590386.1"/>
    <property type="molecule type" value="Genomic_DNA"/>
</dbReference>
<accession>A0A5N5QG10</accession>
<dbReference type="PANTHER" id="PTHR31758:SF2">
    <property type="entry name" value="BTB_POZ DOMAIN-CONTAINING PROTEIN YLR108C"/>
    <property type="match status" value="1"/>
</dbReference>
<sequence>MPLEHDPQYTVVLRGTRFNLTSSQINFDGPNYLTSCFLGDSRESQTRILELPRSPDLFPIIMDYLCGYVVLPLDTSKLSSSSICYPEEKAVKNLRADADFYKLEGLKKVCDDYLTEPPKRTSKECIVIGIRYPRSDENDLVAHIRQEPLESFVTSMEREKFDEDIRLTLTTPASCSGFSGLRLIGTVEQAIKRPLEEANYSTYRRWDVIGWNSSSLPDGTQQVHIAIEEQD</sequence>